<accession>K0T8P5</accession>
<dbReference type="EMBL" id="AGNL01004460">
    <property type="protein sequence ID" value="EJK73484.1"/>
    <property type="molecule type" value="Genomic_DNA"/>
</dbReference>
<feature type="compositionally biased region" description="Basic and acidic residues" evidence="1">
    <location>
        <begin position="261"/>
        <end position="276"/>
    </location>
</feature>
<feature type="compositionally biased region" description="Polar residues" evidence="1">
    <location>
        <begin position="206"/>
        <end position="221"/>
    </location>
</feature>
<protein>
    <submittedName>
        <fullName evidence="2">Uncharacterized protein</fullName>
    </submittedName>
</protein>
<evidence type="ECO:0000313" key="2">
    <source>
        <dbReference type="EMBL" id="EJK73484.1"/>
    </source>
</evidence>
<sequence>MATVSVLSEPAAPGWREGGGRSADASMIPIKSRGVVEFDVLPTLLLGAPGALPTRICAHALQRILIGTRWASSSLFDSSPPTRIYARALQRISPPTIAHSASPTRAQLHFAAFLLPRLPKTGPLTAGRARLNLHLRVGPDGGESTLATPARRTKLYTVDSFVLRPSSLTHVTSPPLADTCHGAMDVSRRISAHDSTEKGGEPATRTGPTKPTSQAATTNLDSLIVPIGLARPEGHYGRGSSASRRRGGEERGGRGGRTGGNKREGEGEGCRRGGEERGGCLVVDPANFTCLTMEKLETASAELQERLFSLSSDLRLMQVDLKTPDDVTFLRAAPSRDCGGGGGCNDEGEGYRCKCTFQLLSEDNDGGSCPATSDQPDRDYDTLMYATRTGGSARPLPGGIFPAANPRIRRGMADLMSCLNGDGSSALRANLTSATFNTSWSGADCFVTLMYGPPGLQNEDSAWNEQARGVCEICRFSSVTGRSKGKSVTVGNDSEDEQGVIRDDLWLSIDESKIARVSLCEPRGERSASTRVECIRYRKPATAFQVLQSLICYLINEIPPKTTLFAAPERGRDADVAPMDTEHGVSDVEPVEKEAYTAGDVQRTGRTHHTTS</sequence>
<feature type="compositionally biased region" description="Basic and acidic residues" evidence="1">
    <location>
        <begin position="579"/>
        <end position="595"/>
    </location>
</feature>
<feature type="compositionally biased region" description="Basic and acidic residues" evidence="1">
    <location>
        <begin position="190"/>
        <end position="200"/>
    </location>
</feature>
<dbReference type="Gene3D" id="2.40.50.1070">
    <property type="match status" value="1"/>
</dbReference>
<keyword evidence="3" id="KW-1185">Reference proteome</keyword>
<gene>
    <name evidence="2" type="ORF">THAOC_04892</name>
</gene>
<feature type="region of interest" description="Disordered" evidence="1">
    <location>
        <begin position="1"/>
        <end position="22"/>
    </location>
</feature>
<feature type="region of interest" description="Disordered" evidence="1">
    <location>
        <begin position="190"/>
        <end position="276"/>
    </location>
</feature>
<reference evidence="2 3" key="1">
    <citation type="journal article" date="2012" name="Genome Biol.">
        <title>Genome and low-iron response of an oceanic diatom adapted to chronic iron limitation.</title>
        <authorList>
            <person name="Lommer M."/>
            <person name="Specht M."/>
            <person name="Roy A.S."/>
            <person name="Kraemer L."/>
            <person name="Andreson R."/>
            <person name="Gutowska M.A."/>
            <person name="Wolf J."/>
            <person name="Bergner S.V."/>
            <person name="Schilhabel M.B."/>
            <person name="Klostermeier U.C."/>
            <person name="Beiko R.G."/>
            <person name="Rosenstiel P."/>
            <person name="Hippler M."/>
            <person name="Laroche J."/>
        </authorList>
    </citation>
    <scope>NUCLEOTIDE SEQUENCE [LARGE SCALE GENOMIC DNA]</scope>
    <source>
        <strain evidence="2 3">CCMP1005</strain>
    </source>
</reference>
<evidence type="ECO:0000313" key="3">
    <source>
        <dbReference type="Proteomes" id="UP000266841"/>
    </source>
</evidence>
<name>K0T8P5_THAOC</name>
<dbReference type="AlphaFoldDB" id="K0T8P5"/>
<proteinExistence type="predicted"/>
<dbReference type="Proteomes" id="UP000266841">
    <property type="component" value="Unassembled WGS sequence"/>
</dbReference>
<comment type="caution">
    <text evidence="2">The sequence shown here is derived from an EMBL/GenBank/DDBJ whole genome shotgun (WGS) entry which is preliminary data.</text>
</comment>
<feature type="region of interest" description="Disordered" evidence="1">
    <location>
        <begin position="579"/>
        <end position="612"/>
    </location>
</feature>
<dbReference type="eggNOG" id="KOG2187">
    <property type="taxonomic scope" value="Eukaryota"/>
</dbReference>
<evidence type="ECO:0000256" key="1">
    <source>
        <dbReference type="SAM" id="MobiDB-lite"/>
    </source>
</evidence>
<organism evidence="2 3">
    <name type="scientific">Thalassiosira oceanica</name>
    <name type="common">Marine diatom</name>
    <dbReference type="NCBI Taxonomy" id="159749"/>
    <lineage>
        <taxon>Eukaryota</taxon>
        <taxon>Sar</taxon>
        <taxon>Stramenopiles</taxon>
        <taxon>Ochrophyta</taxon>
        <taxon>Bacillariophyta</taxon>
        <taxon>Coscinodiscophyceae</taxon>
        <taxon>Thalassiosirophycidae</taxon>
        <taxon>Thalassiosirales</taxon>
        <taxon>Thalassiosiraceae</taxon>
        <taxon>Thalassiosira</taxon>
    </lineage>
</organism>